<dbReference type="Gene3D" id="3.40.50.300">
    <property type="entry name" value="P-loop containing nucleotide triphosphate hydrolases"/>
    <property type="match status" value="1"/>
</dbReference>
<dbReference type="EMBL" id="JAAZON010000677">
    <property type="protein sequence ID" value="NMC64452.1"/>
    <property type="molecule type" value="Genomic_DNA"/>
</dbReference>
<proteinExistence type="predicted"/>
<evidence type="ECO:0000259" key="1">
    <source>
        <dbReference type="Pfam" id="PF13614"/>
    </source>
</evidence>
<dbReference type="PANTHER" id="PTHR13696">
    <property type="entry name" value="P-LOOP CONTAINING NUCLEOSIDE TRIPHOSPHATE HYDROLASE"/>
    <property type="match status" value="1"/>
</dbReference>
<feature type="domain" description="AAA" evidence="1">
    <location>
        <begin position="135"/>
        <end position="303"/>
    </location>
</feature>
<dbReference type="SUPFAM" id="SSF52540">
    <property type="entry name" value="P-loop containing nucleoside triphosphate hydrolases"/>
    <property type="match status" value="1"/>
</dbReference>
<dbReference type="InterPro" id="IPR025669">
    <property type="entry name" value="AAA_dom"/>
</dbReference>
<dbReference type="Pfam" id="PF13614">
    <property type="entry name" value="AAA_31"/>
    <property type="match status" value="1"/>
</dbReference>
<dbReference type="InterPro" id="IPR027417">
    <property type="entry name" value="P-loop_NTPase"/>
</dbReference>
<evidence type="ECO:0000313" key="3">
    <source>
        <dbReference type="Proteomes" id="UP000524246"/>
    </source>
</evidence>
<dbReference type="Proteomes" id="UP000524246">
    <property type="component" value="Unassembled WGS sequence"/>
</dbReference>
<evidence type="ECO:0000313" key="2">
    <source>
        <dbReference type="EMBL" id="NMC64452.1"/>
    </source>
</evidence>
<organism evidence="2 3">
    <name type="scientific">SAR324 cluster bacterium</name>
    <dbReference type="NCBI Taxonomy" id="2024889"/>
    <lineage>
        <taxon>Bacteria</taxon>
        <taxon>Deltaproteobacteria</taxon>
        <taxon>SAR324 cluster</taxon>
    </lineage>
</organism>
<name>A0A7X9ILN9_9DELT</name>
<comment type="caution">
    <text evidence="2">The sequence shown here is derived from an EMBL/GenBank/DDBJ whole genome shotgun (WGS) entry which is preliminary data.</text>
</comment>
<protein>
    <submittedName>
        <fullName evidence="2">ParA family protein</fullName>
    </submittedName>
</protein>
<dbReference type="AlphaFoldDB" id="A0A7X9ILN9"/>
<reference evidence="2 3" key="1">
    <citation type="journal article" date="2020" name="Biotechnol. Biofuels">
        <title>New insights from the biogas microbiome by comprehensive genome-resolved metagenomics of nearly 1600 species originating from multiple anaerobic digesters.</title>
        <authorList>
            <person name="Campanaro S."/>
            <person name="Treu L."/>
            <person name="Rodriguez-R L.M."/>
            <person name="Kovalovszki A."/>
            <person name="Ziels R.M."/>
            <person name="Maus I."/>
            <person name="Zhu X."/>
            <person name="Kougias P.G."/>
            <person name="Basile A."/>
            <person name="Luo G."/>
            <person name="Schluter A."/>
            <person name="Konstantinidis K.T."/>
            <person name="Angelidaki I."/>
        </authorList>
    </citation>
    <scope>NUCLEOTIDE SEQUENCE [LARGE SCALE GENOMIC DNA]</scope>
    <source>
        <strain evidence="2">AS27yjCOA_65</strain>
    </source>
</reference>
<gene>
    <name evidence="2" type="ORF">GYA55_14905</name>
</gene>
<dbReference type="PANTHER" id="PTHR13696:SF52">
    <property type="entry name" value="PARA FAMILY PROTEIN CT_582"/>
    <property type="match status" value="1"/>
</dbReference>
<accession>A0A7X9ILN9</accession>
<dbReference type="InterPro" id="IPR050678">
    <property type="entry name" value="DNA_Partitioning_ATPase"/>
</dbReference>
<sequence length="425" mass="46560">MKVLVVDSPMESQVQVARIFDSLNQTDRDMLDIKLSLANEKTYLERISEIDVLVIGPNSISLSKEISHAAKNARPDINILIFVSNDFYSSESFRLGLTAKARKVLPMNVAPLDLLQEFLQIQELQRACGRAREGSVIVVTQVKGGLGATTLCAALGEACSKAQKKVLLWDLDIESKDLARSLLVQESRGSVMSSWVKGTREISRDSINDAIVSLDLNSNLLPPPDSMPSAMDLLGRMESENLARKIIDLSRIKNDCIIIDTCGRMCPLTGTLLRIADIVLVLIDDSILGLSAIPSFMKSIRQYILSNDVVRFLRTGTTMSAEKIRNRVDSEGLFGKVCWELPSMPFDIAAGEWPGSGKTLYSLGTKKTITAIDKLSNSLGLYQSPGLKSQIQKLSSSSRIRKILGIAKIGAQNKSEEITVDSLDA</sequence>